<evidence type="ECO:0000259" key="5">
    <source>
        <dbReference type="PROSITE" id="PS50067"/>
    </source>
</evidence>
<dbReference type="GO" id="GO:0005737">
    <property type="term" value="C:cytoplasm"/>
    <property type="evidence" value="ECO:0007669"/>
    <property type="project" value="InterPro"/>
</dbReference>
<accession>A0A485KK56</accession>
<dbReference type="PROSITE" id="PS50067">
    <property type="entry name" value="KINESIN_MOTOR_2"/>
    <property type="match status" value="1"/>
</dbReference>
<keyword evidence="2" id="KW-0067">ATP-binding</keyword>
<dbReference type="OrthoDB" id="9974232at2759"/>
<dbReference type="Pfam" id="PF00225">
    <property type="entry name" value="Kinesin"/>
    <property type="match status" value="1"/>
</dbReference>
<dbReference type="EMBL" id="CAADRA010005123">
    <property type="protein sequence ID" value="VFT85283.1"/>
    <property type="molecule type" value="Genomic_DNA"/>
</dbReference>
<feature type="domain" description="Kinesin motor" evidence="5">
    <location>
        <begin position="441"/>
        <end position="829"/>
    </location>
</feature>
<dbReference type="InterPro" id="IPR001752">
    <property type="entry name" value="Kinesin_motor_dom"/>
</dbReference>
<dbReference type="InterPro" id="IPR036961">
    <property type="entry name" value="Kinesin_motor_dom_sf"/>
</dbReference>
<dbReference type="AlphaFoldDB" id="A0A485KK56"/>
<keyword evidence="2" id="KW-0505">Motor protein</keyword>
<feature type="active site" evidence="1">
    <location>
        <position position="133"/>
    </location>
</feature>
<gene>
    <name evidence="7" type="primary">Aste57867_8397</name>
    <name evidence="6" type="ORF">As57867_008365</name>
    <name evidence="7" type="ORF">ASTE57867_8397</name>
</gene>
<dbReference type="GO" id="GO:0008017">
    <property type="term" value="F:microtubule binding"/>
    <property type="evidence" value="ECO:0007669"/>
    <property type="project" value="InterPro"/>
</dbReference>
<reference evidence="6" key="2">
    <citation type="submission" date="2019-06" db="EMBL/GenBank/DDBJ databases">
        <title>Genomics analysis of Aphanomyces spp. identifies a new class of oomycete effector associated with host adaptation.</title>
        <authorList>
            <person name="Gaulin E."/>
        </authorList>
    </citation>
    <scope>NUCLEOTIDE SEQUENCE</scope>
    <source>
        <strain evidence="6">CBS 578.67</strain>
    </source>
</reference>
<evidence type="ECO:0000256" key="2">
    <source>
        <dbReference type="PROSITE-ProRule" id="PRU00283"/>
    </source>
</evidence>
<protein>
    <submittedName>
        <fullName evidence="7">Aste57867_8397 protein</fullName>
    </submittedName>
</protein>
<dbReference type="PANTHER" id="PTHR15750:SF2">
    <property type="entry name" value="VASOHIBIN"/>
    <property type="match status" value="1"/>
</dbReference>
<dbReference type="SUPFAM" id="SSF52540">
    <property type="entry name" value="P-loop containing nucleoside triphosphate hydrolases"/>
    <property type="match status" value="1"/>
</dbReference>
<dbReference type="Pfam" id="PF14822">
    <property type="entry name" value="Vasohibin"/>
    <property type="match status" value="1"/>
</dbReference>
<reference evidence="7 8" key="1">
    <citation type="submission" date="2019-03" db="EMBL/GenBank/DDBJ databases">
        <authorList>
            <person name="Gaulin E."/>
            <person name="Dumas B."/>
        </authorList>
    </citation>
    <scope>NUCLEOTIDE SEQUENCE [LARGE SCALE GENOMIC DNA]</scope>
    <source>
        <strain evidence="7">CBS 568.67</strain>
    </source>
</reference>
<evidence type="ECO:0000313" key="6">
    <source>
        <dbReference type="EMBL" id="KAF0701100.1"/>
    </source>
</evidence>
<dbReference type="Proteomes" id="UP000332933">
    <property type="component" value="Unassembled WGS sequence"/>
</dbReference>
<evidence type="ECO:0000313" key="8">
    <source>
        <dbReference type="Proteomes" id="UP000332933"/>
    </source>
</evidence>
<evidence type="ECO:0000256" key="3">
    <source>
        <dbReference type="SAM" id="Coils"/>
    </source>
</evidence>
<feature type="binding site" evidence="2">
    <location>
        <begin position="524"/>
        <end position="531"/>
    </location>
    <ligand>
        <name>ATP</name>
        <dbReference type="ChEBI" id="CHEBI:30616"/>
    </ligand>
</feature>
<evidence type="ECO:0000313" key="7">
    <source>
        <dbReference type="EMBL" id="VFT85283.1"/>
    </source>
</evidence>
<name>A0A485KK56_9STRA</name>
<feature type="region of interest" description="Disordered" evidence="4">
    <location>
        <begin position="616"/>
        <end position="649"/>
    </location>
</feature>
<dbReference type="PANTHER" id="PTHR15750">
    <property type="entry name" value="VASOHIBIN-1-LIKE ISOFORM X2"/>
    <property type="match status" value="1"/>
</dbReference>
<keyword evidence="3" id="KW-0175">Coiled coil</keyword>
<dbReference type="SMART" id="SM00129">
    <property type="entry name" value="KISc"/>
    <property type="match status" value="1"/>
</dbReference>
<evidence type="ECO:0000256" key="1">
    <source>
        <dbReference type="PIRSR" id="PIRSR628131-1"/>
    </source>
</evidence>
<dbReference type="Gene3D" id="3.40.850.10">
    <property type="entry name" value="Kinesin motor domain"/>
    <property type="match status" value="1"/>
</dbReference>
<sequence>MTDAAAKLKEVIEIVRMTPELPEPPIPEPPKRTSKASVRAKLFSIQNYLNALEYNYTGKIYFDVSKNRSHKSIYGTAKEIIHEALPIQCLEAVFVAAYLTAGGPDYDGGSFSQHVDRIPISFKTQSGGTVFRHIVLAIKHQHLWGALGLSRNAGLMTKDLKFKCLSDLVQNYMENYNKCYHQVVKVYIGFPFSHDIHSTEKVEWRVLNIKLSIHPWTTVASQLDYFSREYPELMSHLHRVGELPEYFAEKFPLHKPPKKAYSPTRKQRSIEWEIIDEGTAEKLPAINLKNPDLLLRVTPELVHFKCHHVPDTDSHLLVEFAPANLFFRNESQHHVVAHVVLSPFLQILGKPVVTLDDQRLACKFQLKPNSVISTAIRLVLPADMANGENPPRHAFSIDYVAVDTPTETPIKVSEAVLERATITIPYDWKPHLAHIREMSEPLRVIARMRPLAVGEEPWALHDNAGSGLSMQESGIVWAKNGSTKALNFDAVFGETASQTQVFQSVQDYVGQLYGGYDCGILAYGQTGTGKTFSTPLALSLDFTMTLAMASDLAAMGKLKSDDTTVEDGSGLIPRFIDRLAEQLVEETSQAPGHTFLFSCSFIEIVNERIYDLLQPQVAPSPPKDATKDTKQSSPPKSPDPAFSRTNWNSNRTAKETSSLMLRQHPNGSVFVEGLTRREVTSVFDLLAIYIQGFLNRKAKKATDPRGHAIFEIALHRQSDDQGSRVSRCVLADLAGFEKPSAVNGGGEVTAAVNKSLSALTNCLHMIAKQQRKQTPAGFVPFRDSILTRLLQPYLEGQCRTAFLVTLSPSKECFDDTRTTLRFAERVKLIVCEPIPKPLVPAVLDNAQRSDYEMQIQTMQLELNRMREALRRSKCKHEAAIEHDRRVADENKELWVQLQASKSLLERERIKSTSPPKPSEEVDSAMADLMEHIRHDEAKRIYMMLHAQHETDQVLTRRDDATTQRSSTVLPLLVPPADAIRAPELCLPKSLQKKLIVVPQPMRVEEKRRPRFLKKKPQTDKLNALLPPQTPTVPSRPNDETVALPTVASKLIPRPPPKAPRKAHTDTPVRRALALPKIKSTKEESLADDAYKQQRRIELEAMLGGHVVGERDAYIFF</sequence>
<feature type="region of interest" description="Disordered" evidence="4">
    <location>
        <begin position="1049"/>
        <end position="1077"/>
    </location>
</feature>
<feature type="active site" evidence="1">
    <location>
        <position position="150"/>
    </location>
</feature>
<comment type="similarity">
    <text evidence="2">Belongs to the TRAFAC class myosin-kinesin ATPase superfamily. Kinesin family.</text>
</comment>
<feature type="coiled-coil region" evidence="3">
    <location>
        <begin position="848"/>
        <end position="875"/>
    </location>
</feature>
<keyword evidence="8" id="KW-1185">Reference proteome</keyword>
<feature type="active site" evidence="1">
    <location>
        <position position="89"/>
    </location>
</feature>
<dbReference type="InterPro" id="IPR027417">
    <property type="entry name" value="P-loop_NTPase"/>
</dbReference>
<dbReference type="GO" id="GO:0007018">
    <property type="term" value="P:microtubule-based movement"/>
    <property type="evidence" value="ECO:0007669"/>
    <property type="project" value="InterPro"/>
</dbReference>
<dbReference type="InterPro" id="IPR028131">
    <property type="entry name" value="VASH1"/>
</dbReference>
<dbReference type="PRINTS" id="PR00380">
    <property type="entry name" value="KINESINHEAVY"/>
</dbReference>
<dbReference type="GO" id="GO:0005524">
    <property type="term" value="F:ATP binding"/>
    <property type="evidence" value="ECO:0007669"/>
    <property type="project" value="UniProtKB-UniRule"/>
</dbReference>
<keyword evidence="2" id="KW-0547">Nucleotide-binding</keyword>
<dbReference type="EMBL" id="VJMH01005102">
    <property type="protein sequence ID" value="KAF0701100.1"/>
    <property type="molecule type" value="Genomic_DNA"/>
</dbReference>
<organism evidence="7 8">
    <name type="scientific">Aphanomyces stellatus</name>
    <dbReference type="NCBI Taxonomy" id="120398"/>
    <lineage>
        <taxon>Eukaryota</taxon>
        <taxon>Sar</taxon>
        <taxon>Stramenopiles</taxon>
        <taxon>Oomycota</taxon>
        <taxon>Saprolegniomycetes</taxon>
        <taxon>Saprolegniales</taxon>
        <taxon>Verrucalvaceae</taxon>
        <taxon>Aphanomyces</taxon>
    </lineage>
</organism>
<dbReference type="GO" id="GO:0003777">
    <property type="term" value="F:microtubule motor activity"/>
    <property type="evidence" value="ECO:0007669"/>
    <property type="project" value="InterPro"/>
</dbReference>
<evidence type="ECO:0000256" key="4">
    <source>
        <dbReference type="SAM" id="MobiDB-lite"/>
    </source>
</evidence>
<proteinExistence type="inferred from homology"/>